<dbReference type="Gene3D" id="3.40.50.1820">
    <property type="entry name" value="alpha/beta hydrolase"/>
    <property type="match status" value="1"/>
</dbReference>
<dbReference type="PRINTS" id="PR00111">
    <property type="entry name" value="ABHYDROLASE"/>
</dbReference>
<name>A0ABP9G979_9ACTN</name>
<dbReference type="InterPro" id="IPR000073">
    <property type="entry name" value="AB_hydrolase_1"/>
</dbReference>
<dbReference type="SUPFAM" id="SSF53474">
    <property type="entry name" value="alpha/beta-Hydrolases"/>
    <property type="match status" value="1"/>
</dbReference>
<evidence type="ECO:0000313" key="4">
    <source>
        <dbReference type="Proteomes" id="UP001499993"/>
    </source>
</evidence>
<dbReference type="GO" id="GO:0016787">
    <property type="term" value="F:hydrolase activity"/>
    <property type="evidence" value="ECO:0007669"/>
    <property type="project" value="UniProtKB-KW"/>
</dbReference>
<dbReference type="InterPro" id="IPR029058">
    <property type="entry name" value="AB_hydrolase_fold"/>
</dbReference>
<dbReference type="InterPro" id="IPR000639">
    <property type="entry name" value="Epox_hydrolase-like"/>
</dbReference>
<dbReference type="Proteomes" id="UP001499993">
    <property type="component" value="Unassembled WGS sequence"/>
</dbReference>
<protein>
    <submittedName>
        <fullName evidence="3">Alpha/beta hydrolase</fullName>
    </submittedName>
</protein>
<proteinExistence type="predicted"/>
<sequence>MADILAPDTEALTLRRGDLEFDALAAGPADGPLVLFLHGFPEFATCWRRHMAAAAEAGYRAVAVDQRGYSPGARPLNAEEYVVPELVGDVAAFADGLGAERFHLVGHDWGGVVAWPAAAQQAERVASLTVLSTPHPAALAEATAASPEQREALSYIRLFQTPGAAEESLLDNDAAALVGIYEGRVPEDLVADNVGRLVQAGALTAALNWYRALGLDGGSTEAPAISVPTLYVWGTRDLAFTARAARGTGEWVAAPYRYIELEGFSHWLPEEAAERTIPPLLEHLAAAEED</sequence>
<gene>
    <name evidence="3" type="ORF">GCM10023224_11800</name>
</gene>
<evidence type="ECO:0000256" key="1">
    <source>
        <dbReference type="ARBA" id="ARBA00022801"/>
    </source>
</evidence>
<reference evidence="4" key="1">
    <citation type="journal article" date="2019" name="Int. J. Syst. Evol. Microbiol.">
        <title>The Global Catalogue of Microorganisms (GCM) 10K type strain sequencing project: providing services to taxonomists for standard genome sequencing and annotation.</title>
        <authorList>
            <consortium name="The Broad Institute Genomics Platform"/>
            <consortium name="The Broad Institute Genome Sequencing Center for Infectious Disease"/>
            <person name="Wu L."/>
            <person name="Ma J."/>
        </authorList>
    </citation>
    <scope>NUCLEOTIDE SEQUENCE [LARGE SCALE GENOMIC DNA]</scope>
    <source>
        <strain evidence="4">JCM 18123</strain>
    </source>
</reference>
<evidence type="ECO:0000259" key="2">
    <source>
        <dbReference type="Pfam" id="PF00561"/>
    </source>
</evidence>
<feature type="domain" description="AB hydrolase-1" evidence="2">
    <location>
        <begin position="32"/>
        <end position="272"/>
    </location>
</feature>
<dbReference type="Pfam" id="PF00561">
    <property type="entry name" value="Abhydrolase_1"/>
    <property type="match status" value="1"/>
</dbReference>
<keyword evidence="1 3" id="KW-0378">Hydrolase</keyword>
<accession>A0ABP9G979</accession>
<dbReference type="PANTHER" id="PTHR43329">
    <property type="entry name" value="EPOXIDE HYDROLASE"/>
    <property type="match status" value="1"/>
</dbReference>
<evidence type="ECO:0000313" key="3">
    <source>
        <dbReference type="EMBL" id="GAA4933091.1"/>
    </source>
</evidence>
<comment type="caution">
    <text evidence="3">The sequence shown here is derived from an EMBL/GenBank/DDBJ whole genome shotgun (WGS) entry which is preliminary data.</text>
</comment>
<dbReference type="PRINTS" id="PR00412">
    <property type="entry name" value="EPOXHYDRLASE"/>
</dbReference>
<dbReference type="RefSeq" id="WP_344143247.1">
    <property type="nucleotide sequence ID" value="NZ_BAABIK010000004.1"/>
</dbReference>
<organism evidence="3 4">
    <name type="scientific">Streptomonospora halophila</name>
    <dbReference type="NCBI Taxonomy" id="427369"/>
    <lineage>
        <taxon>Bacteria</taxon>
        <taxon>Bacillati</taxon>
        <taxon>Actinomycetota</taxon>
        <taxon>Actinomycetes</taxon>
        <taxon>Streptosporangiales</taxon>
        <taxon>Nocardiopsidaceae</taxon>
        <taxon>Streptomonospora</taxon>
    </lineage>
</organism>
<dbReference type="EMBL" id="BAABIK010000004">
    <property type="protein sequence ID" value="GAA4933091.1"/>
    <property type="molecule type" value="Genomic_DNA"/>
</dbReference>
<keyword evidence="4" id="KW-1185">Reference proteome</keyword>